<gene>
    <name evidence="2" type="ORF">C923_04237</name>
</gene>
<evidence type="ECO:0000313" key="2">
    <source>
        <dbReference type="EMBL" id="EWC75086.1"/>
    </source>
</evidence>
<name>W7JU91_PLAFA</name>
<protein>
    <submittedName>
        <fullName evidence="2">Uncharacterized protein</fullName>
    </submittedName>
</protein>
<dbReference type="EMBL" id="KE124666">
    <property type="protein sequence ID" value="EWC75086.1"/>
    <property type="molecule type" value="Genomic_DNA"/>
</dbReference>
<organism evidence="2 3">
    <name type="scientific">Plasmodium falciparum UGT5.1</name>
    <dbReference type="NCBI Taxonomy" id="1237627"/>
    <lineage>
        <taxon>Eukaryota</taxon>
        <taxon>Sar</taxon>
        <taxon>Alveolata</taxon>
        <taxon>Apicomplexa</taxon>
        <taxon>Aconoidasida</taxon>
        <taxon>Haemosporida</taxon>
        <taxon>Plasmodiidae</taxon>
        <taxon>Plasmodium</taxon>
        <taxon>Plasmodium (Laverania)</taxon>
    </lineage>
</organism>
<feature type="region of interest" description="Disordered" evidence="1">
    <location>
        <begin position="26"/>
        <end position="89"/>
    </location>
</feature>
<accession>W7JU91</accession>
<evidence type="ECO:0000313" key="3">
    <source>
        <dbReference type="Proteomes" id="UP000030697"/>
    </source>
</evidence>
<proteinExistence type="predicted"/>
<reference evidence="2 3" key="1">
    <citation type="submission" date="2013-02" db="EMBL/GenBank/DDBJ databases">
        <title>The Genome Sequence of Plasmodium falciparum UGT5.1.</title>
        <authorList>
            <consortium name="The Broad Institute Genome Sequencing Platform"/>
            <consortium name="The Broad Institute Genome Sequencing Center for Infectious Disease"/>
            <person name="Neafsey D."/>
            <person name="Cheeseman I."/>
            <person name="Volkman S."/>
            <person name="Adams J."/>
            <person name="Walker B."/>
            <person name="Young S.K."/>
            <person name="Zeng Q."/>
            <person name="Gargeya S."/>
            <person name="Fitzgerald M."/>
            <person name="Haas B."/>
            <person name="Abouelleil A."/>
            <person name="Alvarado L."/>
            <person name="Arachchi H.M."/>
            <person name="Berlin A.M."/>
            <person name="Chapman S.B."/>
            <person name="Dewar J."/>
            <person name="Goldberg J."/>
            <person name="Griggs A."/>
            <person name="Gujja S."/>
            <person name="Hansen M."/>
            <person name="Howarth C."/>
            <person name="Imamovic A."/>
            <person name="Larimer J."/>
            <person name="McCowan C."/>
            <person name="Murphy C."/>
            <person name="Neiman D."/>
            <person name="Pearson M."/>
            <person name="Priest M."/>
            <person name="Roberts A."/>
            <person name="Saif S."/>
            <person name="Shea T."/>
            <person name="Sisk P."/>
            <person name="Sykes S."/>
            <person name="Wortman J."/>
            <person name="Nusbaum C."/>
            <person name="Birren B."/>
        </authorList>
    </citation>
    <scope>NUCLEOTIDE SEQUENCE [LARGE SCALE GENOMIC DNA]</scope>
    <source>
        <strain evidence="2 3">UGT5.1</strain>
    </source>
</reference>
<feature type="compositionally biased region" description="Low complexity" evidence="1">
    <location>
        <begin position="30"/>
        <end position="46"/>
    </location>
</feature>
<sequence length="261" mass="30617">MYYDRSPFKITMSSDKVELDIVNNKSNKDNINIPHEISNSNSSSYNNEKKNLFNKDIDDKISSGDADKYSKMDDDKDVNDSIHEANDDNNKMNNYINEHNNNNNNNNNMEVCINEDIQNIPSNILENDTKTENDENMLNNNTIEHSEEKDSDNNDKPFINNKRALICSHDDTIIKNENTKKYKVEESQECDRNGFISKVEQDNIKTEKKIKQEFNNNIKYDNFELYCKNYDNIFEDLNNGTNLNTTNNNTHTLYNNYCYIY</sequence>
<dbReference type="Proteomes" id="UP000030697">
    <property type="component" value="Unassembled WGS sequence"/>
</dbReference>
<evidence type="ECO:0000256" key="1">
    <source>
        <dbReference type="SAM" id="MobiDB-lite"/>
    </source>
</evidence>
<dbReference type="OrthoDB" id="10264738at2759"/>
<feature type="compositionally biased region" description="Basic and acidic residues" evidence="1">
    <location>
        <begin position="47"/>
        <end position="89"/>
    </location>
</feature>
<dbReference type="AlphaFoldDB" id="W7JU91"/>